<dbReference type="EMBL" id="MU254310">
    <property type="protein sequence ID" value="KAG9240918.1"/>
    <property type="molecule type" value="Genomic_DNA"/>
</dbReference>
<comment type="caution">
    <text evidence="1">The sequence shown here is derived from an EMBL/GenBank/DDBJ whole genome shotgun (WGS) entry which is preliminary data.</text>
</comment>
<reference evidence="1" key="1">
    <citation type="journal article" date="2021" name="IMA Fungus">
        <title>Genomic characterization of three marine fungi, including Emericellopsis atlantica sp. nov. with signatures of a generalist lifestyle and marine biomass degradation.</title>
        <authorList>
            <person name="Hagestad O.C."/>
            <person name="Hou L."/>
            <person name="Andersen J.H."/>
            <person name="Hansen E.H."/>
            <person name="Altermark B."/>
            <person name="Li C."/>
            <person name="Kuhnert E."/>
            <person name="Cox R.J."/>
            <person name="Crous P.W."/>
            <person name="Spatafora J.W."/>
            <person name="Lail K."/>
            <person name="Amirebrahimi M."/>
            <person name="Lipzen A."/>
            <person name="Pangilinan J."/>
            <person name="Andreopoulos W."/>
            <person name="Hayes R.D."/>
            <person name="Ng V."/>
            <person name="Grigoriev I.V."/>
            <person name="Jackson S.A."/>
            <person name="Sutton T.D.S."/>
            <person name="Dobson A.D.W."/>
            <person name="Rama T."/>
        </authorList>
    </citation>
    <scope>NUCLEOTIDE SEQUENCE</scope>
    <source>
        <strain evidence="1">TRa3180A</strain>
    </source>
</reference>
<proteinExistence type="predicted"/>
<name>A0A9P7YXH7_9HELO</name>
<dbReference type="Proteomes" id="UP000887226">
    <property type="component" value="Unassembled WGS sequence"/>
</dbReference>
<dbReference type="OrthoDB" id="2832510at2759"/>
<keyword evidence="2" id="KW-1185">Reference proteome</keyword>
<protein>
    <submittedName>
        <fullName evidence="1">Uncharacterized protein</fullName>
    </submittedName>
</protein>
<dbReference type="AlphaFoldDB" id="A0A9P7YXH7"/>
<accession>A0A9P7YXH7</accession>
<evidence type="ECO:0000313" key="2">
    <source>
        <dbReference type="Proteomes" id="UP000887226"/>
    </source>
</evidence>
<gene>
    <name evidence="1" type="ORF">BJ878DRAFT_259690</name>
</gene>
<evidence type="ECO:0000313" key="1">
    <source>
        <dbReference type="EMBL" id="KAG9240918.1"/>
    </source>
</evidence>
<organism evidence="1 2">
    <name type="scientific">Calycina marina</name>
    <dbReference type="NCBI Taxonomy" id="1763456"/>
    <lineage>
        <taxon>Eukaryota</taxon>
        <taxon>Fungi</taxon>
        <taxon>Dikarya</taxon>
        <taxon>Ascomycota</taxon>
        <taxon>Pezizomycotina</taxon>
        <taxon>Leotiomycetes</taxon>
        <taxon>Helotiales</taxon>
        <taxon>Pezizellaceae</taxon>
        <taxon>Calycina</taxon>
    </lineage>
</organism>
<sequence length="279" mass="31759">MKQFELPGEEYKFVRTELQTGGNHGTVLPQSFHPSLAVNNAARRPEYRCLLIYHFIAAFAELRGVSQLHEDAEEIRQLCMKKGKRDGQKLPSWDAPTYLTKALERRYGGSQGGYPVMSEDSSEHKMLRRKAKMLSTMYDWLGHLAVQSFTFSALEIAEAVMFLWKEYFETNPLYEQVTTLLLFRGSEGQGWFPTANHKLPITEELSKFQISSSEFPGWMTMGLHSPDIFEINKQAVVCISNALALEEGEEVGKTHLVHTYTLACNEIADLINTQKPTCR</sequence>